<dbReference type="AlphaFoldDB" id="A0A0D3ERN2"/>
<organism evidence="2">
    <name type="scientific">Oryza barthii</name>
    <dbReference type="NCBI Taxonomy" id="65489"/>
    <lineage>
        <taxon>Eukaryota</taxon>
        <taxon>Viridiplantae</taxon>
        <taxon>Streptophyta</taxon>
        <taxon>Embryophyta</taxon>
        <taxon>Tracheophyta</taxon>
        <taxon>Spermatophyta</taxon>
        <taxon>Magnoliopsida</taxon>
        <taxon>Liliopsida</taxon>
        <taxon>Poales</taxon>
        <taxon>Poaceae</taxon>
        <taxon>BOP clade</taxon>
        <taxon>Oryzoideae</taxon>
        <taxon>Oryzeae</taxon>
        <taxon>Oryzinae</taxon>
        <taxon>Oryza</taxon>
    </lineage>
</organism>
<dbReference type="EnsemblPlants" id="OBART01G23990.2">
    <property type="protein sequence ID" value="OBART01G23990.2"/>
    <property type="gene ID" value="OBART01G23990"/>
</dbReference>
<evidence type="ECO:0000256" key="1">
    <source>
        <dbReference type="SAM" id="Phobius"/>
    </source>
</evidence>
<name>A0A0D3ERN2_9ORYZ</name>
<accession>A0A0D3ERN2</accession>
<evidence type="ECO:0000313" key="3">
    <source>
        <dbReference type="Proteomes" id="UP000026960"/>
    </source>
</evidence>
<protein>
    <submittedName>
        <fullName evidence="2">Uncharacterized protein</fullName>
    </submittedName>
</protein>
<dbReference type="HOGENOM" id="CLU_2389634_0_0_1"/>
<keyword evidence="1" id="KW-0812">Transmembrane</keyword>
<keyword evidence="1" id="KW-1133">Transmembrane helix</keyword>
<dbReference type="Gramene" id="OBART01G23990.2">
    <property type="protein sequence ID" value="OBART01G23990.2"/>
    <property type="gene ID" value="OBART01G23990"/>
</dbReference>
<keyword evidence="3" id="KW-1185">Reference proteome</keyword>
<reference evidence="2" key="2">
    <citation type="submission" date="2015-03" db="UniProtKB">
        <authorList>
            <consortium name="EnsemblPlants"/>
        </authorList>
    </citation>
    <scope>IDENTIFICATION</scope>
</reference>
<evidence type="ECO:0000313" key="2">
    <source>
        <dbReference type="EnsemblPlants" id="OBART01G23990.2"/>
    </source>
</evidence>
<feature type="transmembrane region" description="Helical" evidence="1">
    <location>
        <begin position="40"/>
        <end position="57"/>
    </location>
</feature>
<keyword evidence="1" id="KW-0472">Membrane</keyword>
<dbReference type="Proteomes" id="UP000026960">
    <property type="component" value="Chromosome 1"/>
</dbReference>
<sequence length="94" mass="10505">MVATHALAFGAERVGLAVGTERFVGFAIYWMPSLLLRMRLVALHVCLMFVYMCMYVFRCTRVCLSVALHVHVPLQHLPLGQWGMDANPGISKPS</sequence>
<reference evidence="2" key="1">
    <citation type="journal article" date="2009" name="Rice">
        <title>De Novo Next Generation Sequencing of Plant Genomes.</title>
        <authorList>
            <person name="Rounsley S."/>
            <person name="Marri P.R."/>
            <person name="Yu Y."/>
            <person name="He R."/>
            <person name="Sisneros N."/>
            <person name="Goicoechea J.L."/>
            <person name="Lee S.J."/>
            <person name="Angelova A."/>
            <person name="Kudrna D."/>
            <person name="Luo M."/>
            <person name="Affourtit J."/>
            <person name="Desany B."/>
            <person name="Knight J."/>
            <person name="Niazi F."/>
            <person name="Egholm M."/>
            <person name="Wing R.A."/>
        </authorList>
    </citation>
    <scope>NUCLEOTIDE SEQUENCE [LARGE SCALE GENOMIC DNA]</scope>
    <source>
        <strain evidence="2">cv. IRGC 105608</strain>
    </source>
</reference>
<proteinExistence type="predicted"/>